<dbReference type="InterPro" id="IPR039532">
    <property type="entry name" value="TetR_C_Firmicutes"/>
</dbReference>
<keyword evidence="1 2" id="KW-0238">DNA-binding</keyword>
<dbReference type="Pfam" id="PF14278">
    <property type="entry name" value="TetR_C_8"/>
    <property type="match status" value="1"/>
</dbReference>
<evidence type="ECO:0000259" key="3">
    <source>
        <dbReference type="PROSITE" id="PS50977"/>
    </source>
</evidence>
<evidence type="ECO:0000256" key="2">
    <source>
        <dbReference type="PROSITE-ProRule" id="PRU00335"/>
    </source>
</evidence>
<dbReference type="InterPro" id="IPR050624">
    <property type="entry name" value="HTH-type_Tx_Regulator"/>
</dbReference>
<evidence type="ECO:0000313" key="4">
    <source>
        <dbReference type="EMBL" id="UOQ60109.1"/>
    </source>
</evidence>
<evidence type="ECO:0000313" key="5">
    <source>
        <dbReference type="Proteomes" id="UP000831775"/>
    </source>
</evidence>
<dbReference type="PANTHER" id="PTHR43479">
    <property type="entry name" value="ACREF/ENVCD OPERON REPRESSOR-RELATED"/>
    <property type="match status" value="1"/>
</dbReference>
<protein>
    <submittedName>
        <fullName evidence="4">TetR/AcrR family transcriptional regulator</fullName>
    </submittedName>
</protein>
<keyword evidence="5" id="KW-1185">Reference proteome</keyword>
<dbReference type="InterPro" id="IPR009057">
    <property type="entry name" value="Homeodomain-like_sf"/>
</dbReference>
<gene>
    <name evidence="4" type="ORF">MUN76_13860</name>
</gene>
<feature type="DNA-binding region" description="H-T-H motif" evidence="2">
    <location>
        <begin position="30"/>
        <end position="49"/>
    </location>
</feature>
<evidence type="ECO:0000256" key="1">
    <source>
        <dbReference type="ARBA" id="ARBA00023125"/>
    </source>
</evidence>
<reference evidence="4 5" key="1">
    <citation type="submission" date="2022-04" db="EMBL/GenBank/DDBJ databases">
        <title>Leucobacter sp. isolated from rhizosphere of onion.</title>
        <authorList>
            <person name="Won M."/>
            <person name="Lee C.-M."/>
            <person name="Woen H.-Y."/>
            <person name="Kwon S.-W."/>
        </authorList>
    </citation>
    <scope>NUCLEOTIDE SEQUENCE [LARGE SCALE GENOMIC DNA]</scope>
    <source>
        <strain evidence="4 5">H25R-14</strain>
    </source>
</reference>
<dbReference type="Gene3D" id="1.10.357.10">
    <property type="entry name" value="Tetracycline Repressor, domain 2"/>
    <property type="match status" value="1"/>
</dbReference>
<dbReference type="EMBL" id="CP095043">
    <property type="protein sequence ID" value="UOQ60109.1"/>
    <property type="molecule type" value="Genomic_DNA"/>
</dbReference>
<sequence length="193" mass="21152">MTDARIVRTRAALHAAITQLASTKPVPSISVSELAALAGINRVTFYKHFSSPAEVLGSALALDLDSTREHYISSYAEHSGDPVEIFTASIDQILDHIDRLRPLYVLSVTTPQDGTVPNLLADHFTETISQYLEQRAAWQPELPEFDRAVVARFFAHGLVGAIKAWVQSGSTAHEPFLRSVLMSAPAWWFPAAA</sequence>
<name>A0ABY4FUX7_9MICO</name>
<dbReference type="PROSITE" id="PS50977">
    <property type="entry name" value="HTH_TETR_2"/>
    <property type="match status" value="1"/>
</dbReference>
<dbReference type="InterPro" id="IPR001647">
    <property type="entry name" value="HTH_TetR"/>
</dbReference>
<dbReference type="PANTHER" id="PTHR43479:SF7">
    <property type="entry name" value="TETR-FAMILY TRANSCRIPTIONAL REGULATOR"/>
    <property type="match status" value="1"/>
</dbReference>
<organism evidence="4 5">
    <name type="scientific">Leucobacter rhizosphaerae</name>
    <dbReference type="NCBI Taxonomy" id="2932245"/>
    <lineage>
        <taxon>Bacteria</taxon>
        <taxon>Bacillati</taxon>
        <taxon>Actinomycetota</taxon>
        <taxon>Actinomycetes</taxon>
        <taxon>Micrococcales</taxon>
        <taxon>Microbacteriaceae</taxon>
        <taxon>Leucobacter</taxon>
    </lineage>
</organism>
<dbReference type="Proteomes" id="UP000831775">
    <property type="component" value="Chromosome"/>
</dbReference>
<proteinExistence type="predicted"/>
<accession>A0ABY4FUX7</accession>
<feature type="domain" description="HTH tetR-type" evidence="3">
    <location>
        <begin position="7"/>
        <end position="67"/>
    </location>
</feature>
<dbReference type="RefSeq" id="WP_244685469.1">
    <property type="nucleotide sequence ID" value="NZ_CP095043.1"/>
</dbReference>
<dbReference type="SUPFAM" id="SSF46689">
    <property type="entry name" value="Homeodomain-like"/>
    <property type="match status" value="1"/>
</dbReference>
<dbReference type="Pfam" id="PF00440">
    <property type="entry name" value="TetR_N"/>
    <property type="match status" value="1"/>
</dbReference>